<keyword evidence="3" id="KW-0804">Transcription</keyword>
<dbReference type="InterPro" id="IPR014722">
    <property type="entry name" value="Rib_uL2_dom2"/>
</dbReference>
<feature type="domain" description="NusG-like N-terminal" evidence="4">
    <location>
        <begin position="8"/>
        <end position="109"/>
    </location>
</feature>
<dbReference type="GO" id="GO:0031564">
    <property type="term" value="P:transcription antitermination"/>
    <property type="evidence" value="ECO:0007669"/>
    <property type="project" value="UniProtKB-KW"/>
</dbReference>
<evidence type="ECO:0000256" key="2">
    <source>
        <dbReference type="ARBA" id="ARBA00023015"/>
    </source>
</evidence>
<organism evidence="5 6">
    <name type="scientific">Phyllobacterium zundukense</name>
    <dbReference type="NCBI Taxonomy" id="1867719"/>
    <lineage>
        <taxon>Bacteria</taxon>
        <taxon>Pseudomonadati</taxon>
        <taxon>Pseudomonadota</taxon>
        <taxon>Alphaproteobacteria</taxon>
        <taxon>Hyphomicrobiales</taxon>
        <taxon>Phyllobacteriaceae</taxon>
        <taxon>Phyllobacterium</taxon>
    </lineage>
</organism>
<keyword evidence="1" id="KW-0889">Transcription antitermination</keyword>
<evidence type="ECO:0000256" key="1">
    <source>
        <dbReference type="ARBA" id="ARBA00022814"/>
    </source>
</evidence>
<dbReference type="SUPFAM" id="SSF50104">
    <property type="entry name" value="Translation proteins SH3-like domain"/>
    <property type="match status" value="1"/>
</dbReference>
<dbReference type="GO" id="GO:0006354">
    <property type="term" value="P:DNA-templated transcription elongation"/>
    <property type="evidence" value="ECO:0007669"/>
    <property type="project" value="InterPro"/>
</dbReference>
<dbReference type="PANTHER" id="PTHR30265">
    <property type="entry name" value="RHO-INTERACTING TRANSCRIPTION TERMINATION FACTOR NUSG"/>
    <property type="match status" value="1"/>
</dbReference>
<dbReference type="Gene3D" id="3.30.70.940">
    <property type="entry name" value="NusG, N-terminal domain"/>
    <property type="match status" value="1"/>
</dbReference>
<name>A0A2N9VW29_9HYPH</name>
<dbReference type="PANTHER" id="PTHR30265:SF4">
    <property type="entry name" value="KOW MOTIF FAMILY PROTEIN, EXPRESSED"/>
    <property type="match status" value="1"/>
</dbReference>
<dbReference type="InterPro" id="IPR043425">
    <property type="entry name" value="NusG-like"/>
</dbReference>
<dbReference type="InterPro" id="IPR006645">
    <property type="entry name" value="NGN-like_dom"/>
</dbReference>
<keyword evidence="2" id="KW-0805">Transcription regulation</keyword>
<dbReference type="CDD" id="cd06091">
    <property type="entry name" value="KOW_NusG"/>
    <property type="match status" value="1"/>
</dbReference>
<protein>
    <recommendedName>
        <fullName evidence="4">NusG-like N-terminal domain-containing protein</fullName>
    </recommendedName>
</protein>
<dbReference type="OrthoDB" id="7909051at2"/>
<dbReference type="InterPro" id="IPR008991">
    <property type="entry name" value="Translation_prot_SH3-like_sf"/>
</dbReference>
<dbReference type="Gene3D" id="2.30.30.30">
    <property type="match status" value="1"/>
</dbReference>
<evidence type="ECO:0000313" key="6">
    <source>
        <dbReference type="Proteomes" id="UP000232163"/>
    </source>
</evidence>
<dbReference type="Pfam" id="PF02357">
    <property type="entry name" value="NusG"/>
    <property type="match status" value="1"/>
</dbReference>
<evidence type="ECO:0000256" key="3">
    <source>
        <dbReference type="ARBA" id="ARBA00023163"/>
    </source>
</evidence>
<evidence type="ECO:0000259" key="4">
    <source>
        <dbReference type="SMART" id="SM00738"/>
    </source>
</evidence>
<reference evidence="5 6" key="1">
    <citation type="journal article" date="2017" name="Int J Environ Stud">
        <title>Does the Miocene-Pliocene relict legume Oxytropis triphylla form nitrogen-fixing nodules with a combination of bacterial strains?</title>
        <authorList>
            <person name="Safronova V."/>
            <person name="Belimov A."/>
            <person name="Sazanova A."/>
            <person name="Kuznetsova I."/>
            <person name="Popova J."/>
            <person name="Andronov E."/>
            <person name="Verkhozina A."/>
            <person name="Tikhonovich I."/>
        </authorList>
    </citation>
    <scope>NUCLEOTIDE SEQUENCE [LARGE SCALE GENOMIC DNA]</scope>
    <source>
        <strain evidence="5 6">Tri-38</strain>
    </source>
</reference>
<accession>A0A2N9VW29</accession>
<keyword evidence="6" id="KW-1185">Reference proteome</keyword>
<dbReference type="SUPFAM" id="SSF82679">
    <property type="entry name" value="N-utilization substance G protein NusG, N-terminal domain"/>
    <property type="match status" value="1"/>
</dbReference>
<dbReference type="Proteomes" id="UP000232163">
    <property type="component" value="Unassembled WGS sequence"/>
</dbReference>
<dbReference type="InterPro" id="IPR036735">
    <property type="entry name" value="NGN_dom_sf"/>
</dbReference>
<gene>
    <name evidence="5" type="ORF">B5P45_17520</name>
</gene>
<dbReference type="KEGG" id="pht:BLM14_07135"/>
<comment type="caution">
    <text evidence="5">The sequence shown here is derived from an EMBL/GenBank/DDBJ whole genome shotgun (WGS) entry which is preliminary data.</text>
</comment>
<dbReference type="RefSeq" id="WP_099998755.1">
    <property type="nucleotide sequence ID" value="NZ_CP017940.1"/>
</dbReference>
<evidence type="ECO:0000313" key="5">
    <source>
        <dbReference type="EMBL" id="PIO43697.1"/>
    </source>
</evidence>
<proteinExistence type="predicted"/>
<dbReference type="AlphaFoldDB" id="A0A2N9VW29"/>
<dbReference type="SMART" id="SM00738">
    <property type="entry name" value="NGN"/>
    <property type="match status" value="1"/>
</dbReference>
<sequence length="194" mass="22089">MKAAIDKHNHWYVVRTNVKCEEKASENIRKAGYDVFYPRRRVEVKNRRTHIYTTRESALMPRYLFVGLPPADRNFFKVRNGDGVECILGVGGRPARISADHVEAIYLAEVEMQFDDTRAARIHRKKEARSKKATTETQFPKGRGILVTDNMNPLARFGGVVQEITKSGRVIALVELFGRMTPVEFEARQLSPAA</sequence>
<dbReference type="EMBL" id="MZMT01000037">
    <property type="protein sequence ID" value="PIO43697.1"/>
    <property type="molecule type" value="Genomic_DNA"/>
</dbReference>